<dbReference type="Proteomes" id="UP000001399">
    <property type="component" value="Chromosome"/>
</dbReference>
<dbReference type="RefSeq" id="WP_013420742.1">
    <property type="nucleotide sequence ID" value="NC_014664.1"/>
</dbReference>
<proteinExistence type="predicted"/>
<dbReference type="AlphaFoldDB" id="E3I1K7"/>
<reference evidence="2" key="1">
    <citation type="journal article" date="2011" name="J. Bacteriol.">
        <title>Genome sequences of eight morphologically diverse alphaproteobacteria.</title>
        <authorList>
            <consortium name="US DOE Joint Genome Institute"/>
            <person name="Brown P.J."/>
            <person name="Kysela D.T."/>
            <person name="Buechlein A."/>
            <person name="Hemmerich C."/>
            <person name="Brun Y.V."/>
        </authorList>
    </citation>
    <scope>NUCLEOTIDE SEQUENCE [LARGE SCALE GENOMIC DNA]</scope>
    <source>
        <strain evidence="2">ATCC 17100 / ATH 3.1.1 / DSM 162 / LMG 4299</strain>
    </source>
</reference>
<organism evidence="1 2">
    <name type="scientific">Rhodomicrobium vannielii (strain ATCC 17100 / DSM 162 / LMG 4299 / NCIMB 10020 / ATH 3.1.1)</name>
    <dbReference type="NCBI Taxonomy" id="648757"/>
    <lineage>
        <taxon>Bacteria</taxon>
        <taxon>Pseudomonadati</taxon>
        <taxon>Pseudomonadota</taxon>
        <taxon>Alphaproteobacteria</taxon>
        <taxon>Hyphomicrobiales</taxon>
        <taxon>Hyphomicrobiaceae</taxon>
        <taxon>Rhodomicrobium</taxon>
    </lineage>
</organism>
<dbReference type="HOGENOM" id="CLU_2013528_0_0_5"/>
<evidence type="ECO:0000313" key="2">
    <source>
        <dbReference type="Proteomes" id="UP000001399"/>
    </source>
</evidence>
<gene>
    <name evidence="1" type="ordered locus">Rvan_3186</name>
</gene>
<dbReference type="OrthoDB" id="9838601at2"/>
<name>E3I1K7_RHOVT</name>
<evidence type="ECO:0000313" key="1">
    <source>
        <dbReference type="EMBL" id="ADP72382.1"/>
    </source>
</evidence>
<dbReference type="EMBL" id="CP002292">
    <property type="protein sequence ID" value="ADP72382.1"/>
    <property type="molecule type" value="Genomic_DNA"/>
</dbReference>
<dbReference type="STRING" id="648757.Rvan_3186"/>
<sequence>MRYFPSTILGCGVIIALSMNMPVFYRADPNLVLSAASVSELRALQGAKLLENRVAISPNAGDTAFVTLYLTEAQFSAEGPLTKTEIGYNLHLTTRSRCYELEPGCLEIRNKSVLKAISVGVAL</sequence>
<keyword evidence="2" id="KW-1185">Reference proteome</keyword>
<accession>E3I1K7</accession>
<protein>
    <submittedName>
        <fullName evidence="1">Uncharacterized protein</fullName>
    </submittedName>
</protein>
<dbReference type="KEGG" id="rva:Rvan_3186"/>